<accession>A0A556MQK5</accession>
<dbReference type="PROSITE" id="PS51913">
    <property type="entry name" value="HTH_HARE"/>
    <property type="match status" value="1"/>
</dbReference>
<dbReference type="InterPro" id="IPR007759">
    <property type="entry name" value="Asxl_HARE-HTH"/>
</dbReference>
<dbReference type="GO" id="GO:0006355">
    <property type="term" value="P:regulation of DNA-templated transcription"/>
    <property type="evidence" value="ECO:0007669"/>
    <property type="project" value="InterPro"/>
</dbReference>
<dbReference type="OrthoDB" id="5289528at2"/>
<feature type="domain" description="HTH HARE-type" evidence="2">
    <location>
        <begin position="1"/>
        <end position="74"/>
    </location>
</feature>
<proteinExistence type="predicted"/>
<dbReference type="EMBL" id="VLPL01000006">
    <property type="protein sequence ID" value="TSJ42102.1"/>
    <property type="molecule type" value="Genomic_DNA"/>
</dbReference>
<sequence length="323" mass="37283">MTIKEAILKVLEENKRALTYLEVYDLIKEKQYIDWSNAKTPTDTIGAQLGDFIRKGDSRVKRSKMGGRQFLYYSSVNEDIIGMDVLTGITQSQTVKTISTPTPYKERDLHILLSTFLKSHGIDSKTIFHEKSSSSSEKHQKWIHPDMIGVAFLKLKTKEGQALQRTVNKEQTFRLNSYEIKREIKSDYELKECFFQAVSNSSWANHGYLVAFEIEPTLHDEMKRLNESFGIGIIELSSNPYQSKVHFPSKYSDLDFKTIDKLCKANPDFAKFIDQVEKILVTEDRYLLAIEKELFEMCDLILKDESASNVYCIEKNIPINSEE</sequence>
<protein>
    <recommendedName>
        <fullName evidence="2">HTH HARE-type domain-containing protein</fullName>
    </recommendedName>
</protein>
<keyword evidence="4" id="KW-1185">Reference proteome</keyword>
<evidence type="ECO:0000313" key="4">
    <source>
        <dbReference type="Proteomes" id="UP000316008"/>
    </source>
</evidence>
<organism evidence="3 4">
    <name type="scientific">Fluviicola chungangensis</name>
    <dbReference type="NCBI Taxonomy" id="2597671"/>
    <lineage>
        <taxon>Bacteria</taxon>
        <taxon>Pseudomonadati</taxon>
        <taxon>Bacteroidota</taxon>
        <taxon>Flavobacteriia</taxon>
        <taxon>Flavobacteriales</taxon>
        <taxon>Crocinitomicaceae</taxon>
        <taxon>Fluviicola</taxon>
    </lineage>
</organism>
<reference evidence="3 4" key="1">
    <citation type="submission" date="2019-07" db="EMBL/GenBank/DDBJ databases">
        <authorList>
            <person name="Huq M.A."/>
        </authorList>
    </citation>
    <scope>NUCLEOTIDE SEQUENCE [LARGE SCALE GENOMIC DNA]</scope>
    <source>
        <strain evidence="3 4">MAH-3</strain>
    </source>
</reference>
<dbReference type="AlphaFoldDB" id="A0A556MQK5"/>
<comment type="caution">
    <text evidence="3">The sequence shown here is derived from an EMBL/GenBank/DDBJ whole genome shotgun (WGS) entry which is preliminary data.</text>
</comment>
<dbReference type="Proteomes" id="UP000316008">
    <property type="component" value="Unassembled WGS sequence"/>
</dbReference>
<evidence type="ECO:0000256" key="1">
    <source>
        <dbReference type="ARBA" id="ARBA00023163"/>
    </source>
</evidence>
<name>A0A556MQK5_9FLAO</name>
<dbReference type="Pfam" id="PF05066">
    <property type="entry name" value="HARE-HTH"/>
    <property type="match status" value="1"/>
</dbReference>
<dbReference type="RefSeq" id="WP_144333733.1">
    <property type="nucleotide sequence ID" value="NZ_VLPL01000006.1"/>
</dbReference>
<evidence type="ECO:0000259" key="2">
    <source>
        <dbReference type="PROSITE" id="PS51913"/>
    </source>
</evidence>
<evidence type="ECO:0000313" key="3">
    <source>
        <dbReference type="EMBL" id="TSJ42102.1"/>
    </source>
</evidence>
<gene>
    <name evidence="3" type="ORF">FO442_13530</name>
</gene>
<keyword evidence="1" id="KW-0804">Transcription</keyword>